<dbReference type="Proteomes" id="UP001610818">
    <property type="component" value="Unassembled WGS sequence"/>
</dbReference>
<evidence type="ECO:0000259" key="4">
    <source>
        <dbReference type="PROSITE" id="PS01124"/>
    </source>
</evidence>
<organism evidence="5 6">
    <name type="scientific">Streptomyces longisporoflavus</name>
    <dbReference type="NCBI Taxonomy" id="28044"/>
    <lineage>
        <taxon>Bacteria</taxon>
        <taxon>Bacillati</taxon>
        <taxon>Actinomycetota</taxon>
        <taxon>Actinomycetes</taxon>
        <taxon>Kitasatosporales</taxon>
        <taxon>Streptomycetaceae</taxon>
        <taxon>Streptomyces</taxon>
    </lineage>
</organism>
<accession>A0ABW7QZP7</accession>
<proteinExistence type="predicted"/>
<evidence type="ECO:0000256" key="1">
    <source>
        <dbReference type="ARBA" id="ARBA00023015"/>
    </source>
</evidence>
<protein>
    <submittedName>
        <fullName evidence="5">GlxA family transcriptional regulator</fullName>
    </submittedName>
</protein>
<evidence type="ECO:0000313" key="5">
    <source>
        <dbReference type="EMBL" id="MFH8550496.1"/>
    </source>
</evidence>
<dbReference type="InterPro" id="IPR029062">
    <property type="entry name" value="Class_I_gatase-like"/>
</dbReference>
<keyword evidence="1" id="KW-0805">Transcription regulation</keyword>
<keyword evidence="6" id="KW-1185">Reference proteome</keyword>
<feature type="domain" description="HTH araC/xylS-type" evidence="4">
    <location>
        <begin position="83"/>
        <end position="181"/>
    </location>
</feature>
<dbReference type="PANTHER" id="PTHR46796">
    <property type="entry name" value="HTH-TYPE TRANSCRIPTIONAL ACTIVATOR RHAS-RELATED"/>
    <property type="match status" value="1"/>
</dbReference>
<dbReference type="SUPFAM" id="SSF46689">
    <property type="entry name" value="Homeodomain-like"/>
    <property type="match status" value="2"/>
</dbReference>
<comment type="caution">
    <text evidence="5">The sequence shown here is derived from an EMBL/GenBank/DDBJ whole genome shotgun (WGS) entry which is preliminary data.</text>
</comment>
<dbReference type="EMBL" id="JBIRGQ010000008">
    <property type="protein sequence ID" value="MFH8550496.1"/>
    <property type="molecule type" value="Genomic_DNA"/>
</dbReference>
<evidence type="ECO:0000256" key="2">
    <source>
        <dbReference type="ARBA" id="ARBA00023125"/>
    </source>
</evidence>
<keyword evidence="2" id="KW-0238">DNA-binding</keyword>
<dbReference type="PROSITE" id="PS01124">
    <property type="entry name" value="HTH_ARAC_FAMILY_2"/>
    <property type="match status" value="1"/>
</dbReference>
<evidence type="ECO:0000256" key="3">
    <source>
        <dbReference type="ARBA" id="ARBA00023163"/>
    </source>
</evidence>
<dbReference type="InterPro" id="IPR009057">
    <property type="entry name" value="Homeodomain-like_sf"/>
</dbReference>
<dbReference type="RefSeq" id="WP_397716993.1">
    <property type="nucleotide sequence ID" value="NZ_JBIRGN010000008.1"/>
</dbReference>
<dbReference type="PROSITE" id="PS00041">
    <property type="entry name" value="HTH_ARAC_FAMILY_1"/>
    <property type="match status" value="1"/>
</dbReference>
<dbReference type="InterPro" id="IPR018062">
    <property type="entry name" value="HTH_AraC-typ_CS"/>
</dbReference>
<dbReference type="InterPro" id="IPR018060">
    <property type="entry name" value="HTH_AraC"/>
</dbReference>
<sequence>MSSPTDPGLHVDALRMVIDDVDIMTAAGILAWVDLGLTLVDRMLGPSVMLHTARFVLADPPRRWQSLYQEFTPRLRHGDTYIREVRALLHACLHEHHCVEHLAQTAAMHPRTFQRRFKAATGLTATQYMQAARIAKARELLELTNEPVAQISRGVGYLDVSNFRRLFQRATGVTPSEYRRRFGIAARVSRQVDLSTGQPARIRSTPSR</sequence>
<dbReference type="Gene3D" id="3.40.50.880">
    <property type="match status" value="1"/>
</dbReference>
<name>A0ABW7QZP7_9ACTN</name>
<dbReference type="InterPro" id="IPR050204">
    <property type="entry name" value="AraC_XylS_family_regulators"/>
</dbReference>
<dbReference type="InterPro" id="IPR020449">
    <property type="entry name" value="Tscrpt_reg_AraC-type_HTH"/>
</dbReference>
<dbReference type="Pfam" id="PF12833">
    <property type="entry name" value="HTH_18"/>
    <property type="match status" value="1"/>
</dbReference>
<dbReference type="SMART" id="SM00342">
    <property type="entry name" value="HTH_ARAC"/>
    <property type="match status" value="1"/>
</dbReference>
<dbReference type="Gene3D" id="1.10.10.60">
    <property type="entry name" value="Homeodomain-like"/>
    <property type="match status" value="2"/>
</dbReference>
<evidence type="ECO:0000313" key="6">
    <source>
        <dbReference type="Proteomes" id="UP001610818"/>
    </source>
</evidence>
<gene>
    <name evidence="5" type="ORF">ACH4F9_36420</name>
</gene>
<keyword evidence="3" id="KW-0804">Transcription</keyword>
<reference evidence="5 6" key="1">
    <citation type="submission" date="2024-10" db="EMBL/GenBank/DDBJ databases">
        <title>The Natural Products Discovery Center: Release of the First 8490 Sequenced Strains for Exploring Actinobacteria Biosynthetic Diversity.</title>
        <authorList>
            <person name="Kalkreuter E."/>
            <person name="Kautsar S.A."/>
            <person name="Yang D."/>
            <person name="Bader C.D."/>
            <person name="Teijaro C.N."/>
            <person name="Fluegel L."/>
            <person name="Davis C.M."/>
            <person name="Simpson J.R."/>
            <person name="Lauterbach L."/>
            <person name="Steele A.D."/>
            <person name="Gui C."/>
            <person name="Meng S."/>
            <person name="Li G."/>
            <person name="Viehrig K."/>
            <person name="Ye F."/>
            <person name="Su P."/>
            <person name="Kiefer A.F."/>
            <person name="Nichols A."/>
            <person name="Cepeda A.J."/>
            <person name="Yan W."/>
            <person name="Fan B."/>
            <person name="Jiang Y."/>
            <person name="Adhikari A."/>
            <person name="Zheng C.-J."/>
            <person name="Schuster L."/>
            <person name="Cowan T.M."/>
            <person name="Smanski M.J."/>
            <person name="Chevrette M.G."/>
            <person name="De Carvalho L.P.S."/>
            <person name="Shen B."/>
        </authorList>
    </citation>
    <scope>NUCLEOTIDE SEQUENCE [LARGE SCALE GENOMIC DNA]</scope>
    <source>
        <strain evidence="5 6">NPDC017990</strain>
    </source>
</reference>
<dbReference type="SUPFAM" id="SSF52317">
    <property type="entry name" value="Class I glutamine amidotransferase-like"/>
    <property type="match status" value="1"/>
</dbReference>
<dbReference type="PRINTS" id="PR00032">
    <property type="entry name" value="HTHARAC"/>
</dbReference>